<proteinExistence type="predicted"/>
<evidence type="ECO:0000313" key="1">
    <source>
        <dbReference type="EMBL" id="MFC0050358.1"/>
    </source>
</evidence>
<dbReference type="EMBL" id="JBHLXP010000005">
    <property type="protein sequence ID" value="MFC0050358.1"/>
    <property type="molecule type" value="Genomic_DNA"/>
</dbReference>
<organism evidence="1 2">
    <name type="scientific">Rheinheimera tilapiae</name>
    <dbReference type="NCBI Taxonomy" id="875043"/>
    <lineage>
        <taxon>Bacteria</taxon>
        <taxon>Pseudomonadati</taxon>
        <taxon>Pseudomonadota</taxon>
        <taxon>Gammaproteobacteria</taxon>
        <taxon>Chromatiales</taxon>
        <taxon>Chromatiaceae</taxon>
        <taxon>Rheinheimera</taxon>
    </lineage>
</organism>
<evidence type="ECO:0000313" key="2">
    <source>
        <dbReference type="Proteomes" id="UP001589813"/>
    </source>
</evidence>
<accession>A0ABV6BHL5</accession>
<protein>
    <recommendedName>
        <fullName evidence="3">DUF3806 domain-containing protein</fullName>
    </recommendedName>
</protein>
<keyword evidence="2" id="KW-1185">Reference proteome</keyword>
<reference evidence="1 2" key="1">
    <citation type="submission" date="2024-09" db="EMBL/GenBank/DDBJ databases">
        <authorList>
            <person name="Sun Q."/>
            <person name="Mori K."/>
        </authorList>
    </citation>
    <scope>NUCLEOTIDE SEQUENCE [LARGE SCALE GENOMIC DNA]</scope>
    <source>
        <strain evidence="1 2">KCTC 23315</strain>
    </source>
</reference>
<sequence length="135" mass="15098">MKPTELSELMLQSAKDAVSYALEDHQVTLDLSLESLPLVDVLLSSVAHQQQKQRLSDEHMFALCNIFGAYLGQVFISVVGGEWVHQTGDESAPYVSLNYNNKEFPLASLVYHKVTKNPDLSVNEYIRQAISNAMQ</sequence>
<dbReference type="RefSeq" id="WP_377247983.1">
    <property type="nucleotide sequence ID" value="NZ_JBHLXP010000005.1"/>
</dbReference>
<evidence type="ECO:0008006" key="3">
    <source>
        <dbReference type="Google" id="ProtNLM"/>
    </source>
</evidence>
<comment type="caution">
    <text evidence="1">The sequence shown here is derived from an EMBL/GenBank/DDBJ whole genome shotgun (WGS) entry which is preliminary data.</text>
</comment>
<dbReference type="Proteomes" id="UP001589813">
    <property type="component" value="Unassembled WGS sequence"/>
</dbReference>
<gene>
    <name evidence="1" type="ORF">ACFFJP_18850</name>
</gene>
<name>A0ABV6BHL5_9GAMM</name>